<sequence>MDQMKEIIHSTAIAYFLSYKCLIDKHIEVCNFYSDYFSAYFVPAITTAAFSCELALKNILHSEKGKTPRGHDLYKLFNQLNQQTRKDIMERTIQAYNCKAEILSVTSRISEKDFFILLNLHKDTFTIWRYFYEGTPNLDLDFIEALMFCLNSKDDNYISYINYQLALRKNNNKS</sequence>
<comment type="caution">
    <text evidence="1">The sequence shown here is derived from an EMBL/GenBank/DDBJ whole genome shotgun (WGS) entry which is preliminary data.</text>
</comment>
<dbReference type="Gene3D" id="1.20.120.330">
    <property type="entry name" value="Nucleotidyltransferases domain 2"/>
    <property type="match status" value="1"/>
</dbReference>
<evidence type="ECO:0000313" key="1">
    <source>
        <dbReference type="EMBL" id="EKN70399.1"/>
    </source>
</evidence>
<organism evidence="1 2">
    <name type="scientific">Schinkia azotoformans LMG 9581</name>
    <dbReference type="NCBI Taxonomy" id="1131731"/>
    <lineage>
        <taxon>Bacteria</taxon>
        <taxon>Bacillati</taxon>
        <taxon>Bacillota</taxon>
        <taxon>Bacilli</taxon>
        <taxon>Bacillales</taxon>
        <taxon>Bacillaceae</taxon>
        <taxon>Calidifontibacillus/Schinkia group</taxon>
        <taxon>Schinkia</taxon>
    </lineage>
</organism>
<evidence type="ECO:0000313" key="2">
    <source>
        <dbReference type="Proteomes" id="UP000006315"/>
    </source>
</evidence>
<dbReference type="Proteomes" id="UP000006315">
    <property type="component" value="Unassembled WGS sequence"/>
</dbReference>
<dbReference type="STRING" id="1131731.BAZO_01327"/>
<dbReference type="EMBL" id="AJLR01000010">
    <property type="protein sequence ID" value="EKN70399.1"/>
    <property type="molecule type" value="Genomic_DNA"/>
</dbReference>
<evidence type="ECO:0008006" key="3">
    <source>
        <dbReference type="Google" id="ProtNLM"/>
    </source>
</evidence>
<accession>K6DPZ0</accession>
<name>K6DPZ0_SCHAZ</name>
<keyword evidence="2" id="KW-1185">Reference proteome</keyword>
<dbReference type="AlphaFoldDB" id="K6DPZ0"/>
<dbReference type="PATRIC" id="fig|1131731.3.peg.275"/>
<gene>
    <name evidence="1" type="ORF">BAZO_01327</name>
</gene>
<reference evidence="1 2" key="1">
    <citation type="journal article" date="2012" name="Front. Microbiol.">
        <title>Redundancy and modularity in membrane-associated dissimilatory nitrate reduction in Bacillus.</title>
        <authorList>
            <person name="Heylen K."/>
            <person name="Keltjens J."/>
        </authorList>
    </citation>
    <scope>NUCLEOTIDE SEQUENCE [LARGE SCALE GENOMIC DNA]</scope>
    <source>
        <strain evidence="1 2">LMG 9581</strain>
    </source>
</reference>
<proteinExistence type="predicted"/>
<dbReference type="RefSeq" id="WP_003329385.1">
    <property type="nucleotide sequence ID" value="NZ_AJLR01000010.1"/>
</dbReference>
<protein>
    <recommendedName>
        <fullName evidence="3">HEPN domain-containing protein</fullName>
    </recommendedName>
</protein>